<evidence type="ECO:0008006" key="3">
    <source>
        <dbReference type="Google" id="ProtNLM"/>
    </source>
</evidence>
<dbReference type="AlphaFoldDB" id="A0A518K2V2"/>
<sequence>MTTKTLDSKGRLTLGPQYAGQLVIIDDSDSSQIVIRRAVALPVEEAWLFQNEKAQKLVAAGLRDAKAGEFVEGPDLDADLSAFDDE</sequence>
<name>A0A518K2V2_9BACT</name>
<dbReference type="EMBL" id="CP036349">
    <property type="protein sequence ID" value="QDV72138.1"/>
    <property type="molecule type" value="Genomic_DNA"/>
</dbReference>
<reference evidence="1 2" key="1">
    <citation type="submission" date="2019-02" db="EMBL/GenBank/DDBJ databases">
        <title>Deep-cultivation of Planctomycetes and their phenomic and genomic characterization uncovers novel biology.</title>
        <authorList>
            <person name="Wiegand S."/>
            <person name="Jogler M."/>
            <person name="Boedeker C."/>
            <person name="Pinto D."/>
            <person name="Vollmers J."/>
            <person name="Rivas-Marin E."/>
            <person name="Kohn T."/>
            <person name="Peeters S.H."/>
            <person name="Heuer A."/>
            <person name="Rast P."/>
            <person name="Oberbeckmann S."/>
            <person name="Bunk B."/>
            <person name="Jeske O."/>
            <person name="Meyerdierks A."/>
            <person name="Storesund J.E."/>
            <person name="Kallscheuer N."/>
            <person name="Luecker S."/>
            <person name="Lage O.M."/>
            <person name="Pohl T."/>
            <person name="Merkel B.J."/>
            <person name="Hornburger P."/>
            <person name="Mueller R.-W."/>
            <person name="Bruemmer F."/>
            <person name="Labrenz M."/>
            <person name="Spormann A.M."/>
            <person name="Op den Camp H."/>
            <person name="Overmann J."/>
            <person name="Amann R."/>
            <person name="Jetten M.S.M."/>
            <person name="Mascher T."/>
            <person name="Medema M.H."/>
            <person name="Devos D.P."/>
            <person name="Kaster A.-K."/>
            <person name="Ovreas L."/>
            <person name="Rohde M."/>
            <person name="Galperin M.Y."/>
            <person name="Jogler C."/>
        </authorList>
    </citation>
    <scope>NUCLEOTIDE SEQUENCE [LARGE SCALE GENOMIC DNA]</scope>
    <source>
        <strain evidence="1 2">Spa11</strain>
    </source>
</reference>
<evidence type="ECO:0000313" key="2">
    <source>
        <dbReference type="Proteomes" id="UP000316426"/>
    </source>
</evidence>
<dbReference type="KEGG" id="bmei:Spa11_03100"/>
<dbReference type="RefSeq" id="WP_145105867.1">
    <property type="nucleotide sequence ID" value="NZ_CP036349.1"/>
</dbReference>
<keyword evidence="2" id="KW-1185">Reference proteome</keyword>
<dbReference type="Proteomes" id="UP000316426">
    <property type="component" value="Chromosome"/>
</dbReference>
<proteinExistence type="predicted"/>
<gene>
    <name evidence="1" type="ORF">Spa11_03100</name>
</gene>
<organism evidence="1 2">
    <name type="scientific">Botrimarina mediterranea</name>
    <dbReference type="NCBI Taxonomy" id="2528022"/>
    <lineage>
        <taxon>Bacteria</taxon>
        <taxon>Pseudomonadati</taxon>
        <taxon>Planctomycetota</taxon>
        <taxon>Planctomycetia</taxon>
        <taxon>Pirellulales</taxon>
        <taxon>Lacipirellulaceae</taxon>
        <taxon>Botrimarina</taxon>
    </lineage>
</organism>
<accession>A0A518K2V2</accession>
<protein>
    <recommendedName>
        <fullName evidence="3">SpoVT-AbrB domain-containing protein</fullName>
    </recommendedName>
</protein>
<evidence type="ECO:0000313" key="1">
    <source>
        <dbReference type="EMBL" id="QDV72138.1"/>
    </source>
</evidence>